<feature type="domain" description="General stress protein 17M-like" evidence="1">
    <location>
        <begin position="14"/>
        <end position="100"/>
    </location>
</feature>
<proteinExistence type="predicted"/>
<evidence type="ECO:0000313" key="3">
    <source>
        <dbReference type="Proteomes" id="UP000228680"/>
    </source>
</evidence>
<keyword evidence="3" id="KW-1185">Reference proteome</keyword>
<sequence length="125" mass="14401">MISNTASYWTETTTVSLKERLVQLHDDQFDEDEIIILARNDRQVAWLKEHTSLQIQTDPANFLDAATAFFKGEDTTQDVLFRLGFNKQESDQIENEIDKGHYFVYVDRVHGANIGATDDAKRHIL</sequence>
<dbReference type="AlphaFoldDB" id="A0A2M9EZN4"/>
<evidence type="ECO:0000259" key="1">
    <source>
        <dbReference type="Pfam" id="PF11181"/>
    </source>
</evidence>
<organism evidence="2 3">
    <name type="scientific">Chryseomicrobium excrementi</name>
    <dbReference type="NCBI Taxonomy" id="2041346"/>
    <lineage>
        <taxon>Bacteria</taxon>
        <taxon>Bacillati</taxon>
        <taxon>Bacillota</taxon>
        <taxon>Bacilli</taxon>
        <taxon>Bacillales</taxon>
        <taxon>Caryophanaceae</taxon>
        <taxon>Chryseomicrobium</taxon>
    </lineage>
</organism>
<comment type="caution">
    <text evidence="2">The sequence shown here is derived from an EMBL/GenBank/DDBJ whole genome shotgun (WGS) entry which is preliminary data.</text>
</comment>
<gene>
    <name evidence="2" type="ORF">CQS04_05825</name>
</gene>
<dbReference type="EMBL" id="PCGR01000002">
    <property type="protein sequence ID" value="PJK16674.1"/>
    <property type="molecule type" value="Genomic_DNA"/>
</dbReference>
<accession>A0A2M9EZN4</accession>
<name>A0A2M9EZN4_9BACL</name>
<dbReference type="Pfam" id="PF11181">
    <property type="entry name" value="YflT"/>
    <property type="match status" value="1"/>
</dbReference>
<dbReference type="OrthoDB" id="9834875at2"/>
<dbReference type="RefSeq" id="WP_100353236.1">
    <property type="nucleotide sequence ID" value="NZ_PCGR01000002.1"/>
</dbReference>
<dbReference type="InterPro" id="IPR025889">
    <property type="entry name" value="GSP17M-like_dom"/>
</dbReference>
<evidence type="ECO:0000313" key="2">
    <source>
        <dbReference type="EMBL" id="PJK16674.1"/>
    </source>
</evidence>
<dbReference type="Proteomes" id="UP000228680">
    <property type="component" value="Unassembled WGS sequence"/>
</dbReference>
<reference evidence="2 3" key="1">
    <citation type="submission" date="2017-10" db="EMBL/GenBank/DDBJ databases">
        <title>Draft genome of Chryseomicrobium casticus sp. nov.</title>
        <authorList>
            <person name="Chakraborty R."/>
            <person name="Saha T."/>
        </authorList>
    </citation>
    <scope>NUCLEOTIDE SEQUENCE [LARGE SCALE GENOMIC DNA]</scope>
    <source>
        <strain evidence="2 3">ET03</strain>
    </source>
</reference>
<protein>
    <recommendedName>
        <fullName evidence="1">General stress protein 17M-like domain-containing protein</fullName>
    </recommendedName>
</protein>